<dbReference type="InterPro" id="IPR013106">
    <property type="entry name" value="Ig_V-set"/>
</dbReference>
<sequence length="218" mass="24403">SVFKSLSVCNKCTVGIDTKLSVTQASMFMKVGDDVTLPCVNVIDEQNNCDGTTWVFTSRNRETVELIKLGQIGEEAKTKSDRLSVTVNCSLVIKKLTVEDVGLYYCQQYECSCLLSTVSHQVRKQLRSGSAGNVSKITSNIYLIFFKYESRILFLIFTSDEKHEKLLCLNFFIYSGDTKTTKNPARKTEISTKLETNPTMKSPSKAGDTMKIKLTTVK</sequence>
<feature type="domain" description="Ig-like" evidence="1">
    <location>
        <begin position="18"/>
        <end position="107"/>
    </location>
</feature>
<dbReference type="GO" id="GO:0042110">
    <property type="term" value="P:T cell activation"/>
    <property type="evidence" value="ECO:0007669"/>
    <property type="project" value="TreeGrafter"/>
</dbReference>
<dbReference type="Bgee" id="ENSNBRG00000009845">
    <property type="expression patterns" value="Expressed in mesonephros and 2 other cell types or tissues"/>
</dbReference>
<dbReference type="GO" id="GO:0009897">
    <property type="term" value="C:external side of plasma membrane"/>
    <property type="evidence" value="ECO:0007669"/>
    <property type="project" value="TreeGrafter"/>
</dbReference>
<accession>A0A3Q4MK49</accession>
<dbReference type="PROSITE" id="PS50835">
    <property type="entry name" value="IG_LIKE"/>
    <property type="match status" value="1"/>
</dbReference>
<dbReference type="AlphaFoldDB" id="A0A3Q4MK49"/>
<organism evidence="2 3">
    <name type="scientific">Neolamprologus brichardi</name>
    <name type="common">Fairy cichlid</name>
    <name type="synonym">Lamprologus brichardi</name>
    <dbReference type="NCBI Taxonomy" id="32507"/>
    <lineage>
        <taxon>Eukaryota</taxon>
        <taxon>Metazoa</taxon>
        <taxon>Chordata</taxon>
        <taxon>Craniata</taxon>
        <taxon>Vertebrata</taxon>
        <taxon>Euteleostomi</taxon>
        <taxon>Actinopterygii</taxon>
        <taxon>Neopterygii</taxon>
        <taxon>Teleostei</taxon>
        <taxon>Neoteleostei</taxon>
        <taxon>Acanthomorphata</taxon>
        <taxon>Ovalentaria</taxon>
        <taxon>Cichlomorphae</taxon>
        <taxon>Cichliformes</taxon>
        <taxon>Cichlidae</taxon>
        <taxon>African cichlids</taxon>
        <taxon>Pseudocrenilabrinae</taxon>
        <taxon>Lamprologini</taxon>
        <taxon>Neolamprologus</taxon>
    </lineage>
</organism>
<dbReference type="Ensembl" id="ENSNBRT00000012981.1">
    <property type="protein sequence ID" value="ENSNBRP00000012619.1"/>
    <property type="gene ID" value="ENSNBRG00000009845.1"/>
</dbReference>
<dbReference type="Pfam" id="PF07686">
    <property type="entry name" value="V-set"/>
    <property type="match status" value="1"/>
</dbReference>
<reference evidence="2" key="1">
    <citation type="submission" date="2025-08" db="UniProtKB">
        <authorList>
            <consortium name="Ensembl"/>
        </authorList>
    </citation>
    <scope>IDENTIFICATION</scope>
</reference>
<evidence type="ECO:0000259" key="1">
    <source>
        <dbReference type="PROSITE" id="PS50835"/>
    </source>
</evidence>
<dbReference type="SMART" id="SM00409">
    <property type="entry name" value="IG"/>
    <property type="match status" value="1"/>
</dbReference>
<dbReference type="InterPro" id="IPR007110">
    <property type="entry name" value="Ig-like_dom"/>
</dbReference>
<protein>
    <recommendedName>
        <fullName evidence="1">Ig-like domain-containing protein</fullName>
    </recommendedName>
</protein>
<dbReference type="PANTHER" id="PTHR11422:SF5">
    <property type="entry name" value="DIVERSE IMMUNOGLOBULIN DOMAIN-CONTAINING PROTEIN 1.1 ISOFORM X1-RELATED"/>
    <property type="match status" value="1"/>
</dbReference>
<evidence type="ECO:0000313" key="2">
    <source>
        <dbReference type="Ensembl" id="ENSNBRP00000012619.1"/>
    </source>
</evidence>
<dbReference type="InterPro" id="IPR003599">
    <property type="entry name" value="Ig_sub"/>
</dbReference>
<dbReference type="Gene3D" id="2.60.40.10">
    <property type="entry name" value="Immunoglobulins"/>
    <property type="match status" value="1"/>
</dbReference>
<evidence type="ECO:0000313" key="3">
    <source>
        <dbReference type="Proteomes" id="UP000261580"/>
    </source>
</evidence>
<dbReference type="STRING" id="32507.ENSNBRP00000012619"/>
<proteinExistence type="predicted"/>
<dbReference type="GO" id="GO:1990782">
    <property type="term" value="F:protein tyrosine kinase binding"/>
    <property type="evidence" value="ECO:0007669"/>
    <property type="project" value="TreeGrafter"/>
</dbReference>
<dbReference type="PANTHER" id="PTHR11422">
    <property type="entry name" value="T-CELL SURFACE GLYCOPROTEIN CD4"/>
    <property type="match status" value="1"/>
</dbReference>
<dbReference type="InterPro" id="IPR036179">
    <property type="entry name" value="Ig-like_dom_sf"/>
</dbReference>
<dbReference type="GO" id="GO:0070374">
    <property type="term" value="P:positive regulation of ERK1 and ERK2 cascade"/>
    <property type="evidence" value="ECO:0007669"/>
    <property type="project" value="TreeGrafter"/>
</dbReference>
<dbReference type="GO" id="GO:0035723">
    <property type="term" value="P:interleukin-15-mediated signaling pathway"/>
    <property type="evidence" value="ECO:0007669"/>
    <property type="project" value="TreeGrafter"/>
</dbReference>
<reference evidence="2" key="2">
    <citation type="submission" date="2025-09" db="UniProtKB">
        <authorList>
            <consortium name="Ensembl"/>
        </authorList>
    </citation>
    <scope>IDENTIFICATION</scope>
</reference>
<dbReference type="InterPro" id="IPR013783">
    <property type="entry name" value="Ig-like_fold"/>
</dbReference>
<name>A0A3Q4MK49_NEOBR</name>
<dbReference type="GO" id="GO:0042289">
    <property type="term" value="F:MHC class II protein binding"/>
    <property type="evidence" value="ECO:0007669"/>
    <property type="project" value="TreeGrafter"/>
</dbReference>
<dbReference type="GO" id="GO:0045121">
    <property type="term" value="C:membrane raft"/>
    <property type="evidence" value="ECO:0007669"/>
    <property type="project" value="TreeGrafter"/>
</dbReference>
<dbReference type="GeneTree" id="ENSGT01150000287581"/>
<dbReference type="SUPFAM" id="SSF48726">
    <property type="entry name" value="Immunoglobulin"/>
    <property type="match status" value="1"/>
</dbReference>
<dbReference type="Proteomes" id="UP000261580">
    <property type="component" value="Unassembled WGS sequence"/>
</dbReference>
<keyword evidence="3" id="KW-1185">Reference proteome</keyword>